<proteinExistence type="predicted"/>
<organism evidence="3 4">
    <name type="scientific">Caulochytrium protostelioides</name>
    <dbReference type="NCBI Taxonomy" id="1555241"/>
    <lineage>
        <taxon>Eukaryota</taxon>
        <taxon>Fungi</taxon>
        <taxon>Fungi incertae sedis</taxon>
        <taxon>Chytridiomycota</taxon>
        <taxon>Chytridiomycota incertae sedis</taxon>
        <taxon>Chytridiomycetes</taxon>
        <taxon>Caulochytriales</taxon>
        <taxon>Caulochytriaceae</taxon>
        <taxon>Caulochytrium</taxon>
    </lineage>
</organism>
<feature type="region of interest" description="Disordered" evidence="1">
    <location>
        <begin position="393"/>
        <end position="473"/>
    </location>
</feature>
<reference evidence="4" key="1">
    <citation type="journal article" date="2018" name="Nat. Microbiol.">
        <title>Leveraging single-cell genomics to expand the fungal tree of life.</title>
        <authorList>
            <person name="Ahrendt S.R."/>
            <person name="Quandt C.A."/>
            <person name="Ciobanu D."/>
            <person name="Clum A."/>
            <person name="Salamov A."/>
            <person name="Andreopoulos B."/>
            <person name="Cheng J.F."/>
            <person name="Woyke T."/>
            <person name="Pelin A."/>
            <person name="Henrissat B."/>
            <person name="Reynolds N.K."/>
            <person name="Benny G.L."/>
            <person name="Smith M.E."/>
            <person name="James T.Y."/>
            <person name="Grigoriev I.V."/>
        </authorList>
    </citation>
    <scope>NUCLEOTIDE SEQUENCE [LARGE SCALE GENOMIC DNA]</scope>
    <source>
        <strain evidence="4">ATCC 52028</strain>
    </source>
</reference>
<feature type="compositionally biased region" description="Acidic residues" evidence="1">
    <location>
        <begin position="345"/>
        <end position="372"/>
    </location>
</feature>
<feature type="compositionally biased region" description="Low complexity" evidence="1">
    <location>
        <begin position="407"/>
        <end position="422"/>
    </location>
</feature>
<feature type="region of interest" description="Disordered" evidence="1">
    <location>
        <begin position="343"/>
        <end position="378"/>
    </location>
</feature>
<evidence type="ECO:0000313" key="4">
    <source>
        <dbReference type="Proteomes" id="UP000274922"/>
    </source>
</evidence>
<name>A0A4V1IUH9_9FUNG</name>
<feature type="region of interest" description="Disordered" evidence="1">
    <location>
        <begin position="287"/>
        <end position="311"/>
    </location>
</feature>
<evidence type="ECO:0000256" key="2">
    <source>
        <dbReference type="SAM" id="Phobius"/>
    </source>
</evidence>
<keyword evidence="2" id="KW-1133">Transmembrane helix</keyword>
<keyword evidence="2" id="KW-0472">Membrane</keyword>
<keyword evidence="4" id="KW-1185">Reference proteome</keyword>
<keyword evidence="2" id="KW-0812">Transmembrane</keyword>
<feature type="compositionally biased region" description="Basic and acidic residues" evidence="1">
    <location>
        <begin position="115"/>
        <end position="127"/>
    </location>
</feature>
<gene>
    <name evidence="3" type="ORF">CXG81DRAFT_26680</name>
</gene>
<evidence type="ECO:0000313" key="3">
    <source>
        <dbReference type="EMBL" id="RKP00619.1"/>
    </source>
</evidence>
<feature type="compositionally biased region" description="Low complexity" evidence="1">
    <location>
        <begin position="433"/>
        <end position="454"/>
    </location>
</feature>
<protein>
    <submittedName>
        <fullName evidence="3">Uncharacterized protein</fullName>
    </submittedName>
</protein>
<dbReference type="EMBL" id="ML014207">
    <property type="protein sequence ID" value="RKP00619.1"/>
    <property type="molecule type" value="Genomic_DNA"/>
</dbReference>
<accession>A0A4V1IUH9</accession>
<evidence type="ECO:0000256" key="1">
    <source>
        <dbReference type="SAM" id="MobiDB-lite"/>
    </source>
</evidence>
<feature type="compositionally biased region" description="Pro residues" evidence="1">
    <location>
        <begin position="299"/>
        <end position="309"/>
    </location>
</feature>
<feature type="region of interest" description="Disordered" evidence="1">
    <location>
        <begin position="99"/>
        <end position="136"/>
    </location>
</feature>
<feature type="compositionally biased region" description="Low complexity" evidence="1">
    <location>
        <begin position="463"/>
        <end position="473"/>
    </location>
</feature>
<dbReference type="Proteomes" id="UP000274922">
    <property type="component" value="Unassembled WGS sequence"/>
</dbReference>
<feature type="transmembrane region" description="Helical" evidence="2">
    <location>
        <begin position="504"/>
        <end position="523"/>
    </location>
</feature>
<dbReference type="AlphaFoldDB" id="A0A4V1IUH9"/>
<sequence length="580" mass="59371">MCVPALPPAVPGASGPLVAPARAAEAVLAYAARCYAVQAYATAYDACAAGLRSLSTAAEQPHHTPEPGEAGRALADARIALVGLGVLALVGRYHRPAPPLCGRSPPRPCRRPRRGPSDDPKDDPKDDPSDDPSAGTAALERGFWEDAAMLCELAGVALDPPAAAAAAAAPGVSAPAVASAVRLHVARGAMLLALARRASAPASSSASSAAPSLVDLGACDLSPADLQRVQAFVEPCLAPASPASIAASTRGARFPATPYAVTLDVYAAAFLPTFAPWLAPATDARRDPAPLAAESGTPVPVPSSPPPDPELQGLEAAMAYLQHYLALLPDGPDATPEACHAAERVDDDDDDDPTDADVAESADSIDGEGPDCEAERRRRHAHALLSALDARLQHHRAQQRRAGPREGAASATASGSASAAASPFTGVPPRAPAAPSLPSTPSTPSAASPSARASEGGRPPRVDAPSAADAGAPPTAVAVAWRQALQTALAAWQRGERGARLAQWAAEALGVAAALWCVLRLVAAWRRRQAWRTLLAGPGGRPGRRRRAPAGQDLPRWLQATWHGFLDRVAATARMGLTTA</sequence>